<feature type="compositionally biased region" description="Basic and acidic residues" evidence="1">
    <location>
        <begin position="159"/>
        <end position="175"/>
    </location>
</feature>
<feature type="region of interest" description="Disordered" evidence="1">
    <location>
        <begin position="1"/>
        <end position="120"/>
    </location>
</feature>
<feature type="region of interest" description="Disordered" evidence="1">
    <location>
        <begin position="632"/>
        <end position="683"/>
    </location>
</feature>
<evidence type="ECO:0000313" key="3">
    <source>
        <dbReference type="Proteomes" id="UP001305414"/>
    </source>
</evidence>
<feature type="compositionally biased region" description="Basic and acidic residues" evidence="1">
    <location>
        <begin position="187"/>
        <end position="201"/>
    </location>
</feature>
<protein>
    <submittedName>
        <fullName evidence="2">Uncharacterized protein</fullName>
    </submittedName>
</protein>
<gene>
    <name evidence="2" type="ORF">RRF57_002567</name>
</gene>
<comment type="caution">
    <text evidence="2">The sequence shown here is derived from an EMBL/GenBank/DDBJ whole genome shotgun (WGS) entry which is preliminary data.</text>
</comment>
<evidence type="ECO:0000256" key="1">
    <source>
        <dbReference type="SAM" id="MobiDB-lite"/>
    </source>
</evidence>
<keyword evidence="3" id="KW-1185">Reference proteome</keyword>
<feature type="region of interest" description="Disordered" evidence="1">
    <location>
        <begin position="518"/>
        <end position="545"/>
    </location>
</feature>
<feature type="compositionally biased region" description="Basic and acidic residues" evidence="1">
    <location>
        <begin position="57"/>
        <end position="67"/>
    </location>
</feature>
<reference evidence="2 3" key="1">
    <citation type="submission" date="2023-10" db="EMBL/GenBank/DDBJ databases">
        <title>Draft genome sequence of Xylaria bambusicola isolate GMP-LS, the root and basal stem rot pathogen of sugarcane in Indonesia.</title>
        <authorList>
            <person name="Selvaraj P."/>
            <person name="Muralishankar V."/>
            <person name="Muruganantham S."/>
            <person name="Sp S."/>
            <person name="Haryani S."/>
            <person name="Lau K.J.X."/>
            <person name="Naqvi N.I."/>
        </authorList>
    </citation>
    <scope>NUCLEOTIDE SEQUENCE [LARGE SCALE GENOMIC DNA]</scope>
    <source>
        <strain evidence="2">GMP-LS</strain>
    </source>
</reference>
<dbReference type="EMBL" id="JAWHQM010000004">
    <property type="protein sequence ID" value="KAK5626852.1"/>
    <property type="molecule type" value="Genomic_DNA"/>
</dbReference>
<feature type="region of interest" description="Disordered" evidence="1">
    <location>
        <begin position="152"/>
        <end position="201"/>
    </location>
</feature>
<feature type="compositionally biased region" description="Polar residues" evidence="1">
    <location>
        <begin position="17"/>
        <end position="26"/>
    </location>
</feature>
<feature type="compositionally biased region" description="Basic and acidic residues" evidence="1">
    <location>
        <begin position="636"/>
        <end position="660"/>
    </location>
</feature>
<dbReference type="AlphaFoldDB" id="A0AAN7Z1X7"/>
<proteinExistence type="predicted"/>
<evidence type="ECO:0000313" key="2">
    <source>
        <dbReference type="EMBL" id="KAK5626852.1"/>
    </source>
</evidence>
<accession>A0AAN7Z1X7</accession>
<sequence>MSSKKNGDIRGFFKSAGASSSQTQERSASPASPAPPAPDVFSSPQTPKTPKTAPRIFKRDDEIKGSDESDDSDDSLGSITGALGYRVGPAAHRRDPNVLSTPQAKRIASGIHRSPLTLQPKRHKFDLKALINHSREIERTEESVRRADALLAQTEQESDDSHNSDAENEPKRLDEVANQLLADDDEGGKGDKVRRAFKRSKDDEASSRKHCYFFSQEEPPSSPGKHTFPRKGVSGPWKCLSKSGTRRQAFLMGLPYTFLAKGETLPDELFQWILDEVCTEQNLELRRQYINLAELSEDNAQRLVNDMRLYSLLEVVGGPKYAREHSKFKSTAEVRQEYLKRNWSPLVAFLQLLERIAPSLQISSAISAIQLLLRMSMDPVVASVVREHHMRAIATLVSSLAKSKSQWNTACDAICSYIHENIDDPELKVTALSSIPSSSLHLVDLRRRIAAESLFNKPELGRKPIDRYLSFEMIRNRLDAADFKPTNKADFDFERLRALTTLMDIVIDRANFMVRRDTDKASSARSSTPTPKGKPSMPEVETEVSAKEASAAAEQQFNAEIDILAARVKLIHDRIRDKASRKNVKLSLLGLEKRLKYAVRTKPPPKKDIFALEEMPAAAGDINVPKQRNFMRQWAQKKDASADREQQQQQQQHREDDVLDRASYAATRGRRRGAAKNVPVAVG</sequence>
<name>A0AAN7Z1X7_9PEZI</name>
<organism evidence="2 3">
    <name type="scientific">Xylaria bambusicola</name>
    <dbReference type="NCBI Taxonomy" id="326684"/>
    <lineage>
        <taxon>Eukaryota</taxon>
        <taxon>Fungi</taxon>
        <taxon>Dikarya</taxon>
        <taxon>Ascomycota</taxon>
        <taxon>Pezizomycotina</taxon>
        <taxon>Sordariomycetes</taxon>
        <taxon>Xylariomycetidae</taxon>
        <taxon>Xylariales</taxon>
        <taxon>Xylariaceae</taxon>
        <taxon>Xylaria</taxon>
    </lineage>
</organism>
<dbReference type="Proteomes" id="UP001305414">
    <property type="component" value="Unassembled WGS sequence"/>
</dbReference>